<dbReference type="InterPro" id="IPR050482">
    <property type="entry name" value="Sensor_HK_TwoCompSys"/>
</dbReference>
<feature type="transmembrane region" description="Helical" evidence="10">
    <location>
        <begin position="92"/>
        <end position="117"/>
    </location>
</feature>
<evidence type="ECO:0000259" key="11">
    <source>
        <dbReference type="Pfam" id="PF07730"/>
    </source>
</evidence>
<evidence type="ECO:0000256" key="2">
    <source>
        <dbReference type="ARBA" id="ARBA00012438"/>
    </source>
</evidence>
<evidence type="ECO:0000256" key="4">
    <source>
        <dbReference type="ARBA" id="ARBA00022679"/>
    </source>
</evidence>
<keyword evidence="10" id="KW-0472">Membrane</keyword>
<dbReference type="Gene3D" id="1.20.5.1930">
    <property type="match status" value="1"/>
</dbReference>
<keyword evidence="10" id="KW-0812">Transmembrane</keyword>
<evidence type="ECO:0000256" key="5">
    <source>
        <dbReference type="ARBA" id="ARBA00022741"/>
    </source>
</evidence>
<evidence type="ECO:0000313" key="13">
    <source>
        <dbReference type="Proteomes" id="UP001248709"/>
    </source>
</evidence>
<accession>A0ABU3H841</accession>
<feature type="coiled-coil region" evidence="9">
    <location>
        <begin position="162"/>
        <end position="196"/>
    </location>
</feature>
<evidence type="ECO:0000256" key="3">
    <source>
        <dbReference type="ARBA" id="ARBA00022553"/>
    </source>
</evidence>
<protein>
    <recommendedName>
        <fullName evidence="2">histidine kinase</fullName>
        <ecNumber evidence="2">2.7.13.3</ecNumber>
    </recommendedName>
</protein>
<feature type="transmembrane region" description="Helical" evidence="10">
    <location>
        <begin position="138"/>
        <end position="156"/>
    </location>
</feature>
<dbReference type="PANTHER" id="PTHR24421:SF10">
    <property type="entry name" value="NITRATE_NITRITE SENSOR PROTEIN NARQ"/>
    <property type="match status" value="1"/>
</dbReference>
<dbReference type="EC" id="2.7.13.3" evidence="2"/>
<evidence type="ECO:0000256" key="6">
    <source>
        <dbReference type="ARBA" id="ARBA00022777"/>
    </source>
</evidence>
<dbReference type="InterPro" id="IPR036890">
    <property type="entry name" value="HATPase_C_sf"/>
</dbReference>
<dbReference type="PANTHER" id="PTHR24421">
    <property type="entry name" value="NITRATE/NITRITE SENSOR PROTEIN NARX-RELATED"/>
    <property type="match status" value="1"/>
</dbReference>
<dbReference type="InterPro" id="IPR011712">
    <property type="entry name" value="Sig_transdc_His_kin_sub3_dim/P"/>
</dbReference>
<keyword evidence="6 12" id="KW-0418">Kinase</keyword>
<dbReference type="SUPFAM" id="SSF55874">
    <property type="entry name" value="ATPase domain of HSP90 chaperone/DNA topoisomerase II/histidine kinase"/>
    <property type="match status" value="1"/>
</dbReference>
<keyword evidence="10" id="KW-1133">Transmembrane helix</keyword>
<keyword evidence="5" id="KW-0547">Nucleotide-binding</keyword>
<evidence type="ECO:0000256" key="10">
    <source>
        <dbReference type="SAM" id="Phobius"/>
    </source>
</evidence>
<evidence type="ECO:0000256" key="9">
    <source>
        <dbReference type="SAM" id="Coils"/>
    </source>
</evidence>
<dbReference type="GO" id="GO:0016301">
    <property type="term" value="F:kinase activity"/>
    <property type="evidence" value="ECO:0007669"/>
    <property type="project" value="UniProtKB-KW"/>
</dbReference>
<proteinExistence type="predicted"/>
<dbReference type="RefSeq" id="WP_025698419.1">
    <property type="nucleotide sequence ID" value="NZ_JAUSUY010000005.1"/>
</dbReference>
<keyword evidence="7" id="KW-0067">ATP-binding</keyword>
<comment type="catalytic activity">
    <reaction evidence="1">
        <text>ATP + protein L-histidine = ADP + protein N-phospho-L-histidine.</text>
        <dbReference type="EC" id="2.7.13.3"/>
    </reaction>
</comment>
<feature type="transmembrane region" description="Helical" evidence="10">
    <location>
        <begin position="36"/>
        <end position="56"/>
    </location>
</feature>
<sequence>MRIFASPRNRVLVLLAFKGCMLLAILNRLLDYTLTRPGTGSLLLAAALLAGINDYVRSRRCLGVNRQGFLISIVVSTALLGGISCVAPDSAISIYTLMLVIEIFIFAGDVSVFLLLFHFAGFIMPFMLDPSAEVLENAAVNYGSFVLVGMLFRSIVSEKVKTEQLYSELESANRKLKEYSNNIEELAVAKERARIAQELHDSIGHSLIALSMNLEYAEYAMDKFPAKTKEVISKAHEISREGMANLREAVSVLRESDSAWPLRSSLHEIFANFERTDRIQFDLRMDEELENEEPDIKSCLYKTVREAVTNGIRHGRATAFTVDIRKREAEIMLVVNNNGLGSGHLMKSDGLQGIERRAAVLGGKLHIQSGEEKGFTLEVRIPG</sequence>
<comment type="caution">
    <text evidence="12">The sequence shown here is derived from an EMBL/GenBank/DDBJ whole genome shotgun (WGS) entry which is preliminary data.</text>
</comment>
<feature type="domain" description="Signal transduction histidine kinase subgroup 3 dimerisation and phosphoacceptor" evidence="11">
    <location>
        <begin position="191"/>
        <end position="257"/>
    </location>
</feature>
<organism evidence="12 13">
    <name type="scientific">Paenibacillus forsythiae</name>
    <dbReference type="NCBI Taxonomy" id="365616"/>
    <lineage>
        <taxon>Bacteria</taxon>
        <taxon>Bacillati</taxon>
        <taxon>Bacillota</taxon>
        <taxon>Bacilli</taxon>
        <taxon>Bacillales</taxon>
        <taxon>Paenibacillaceae</taxon>
        <taxon>Paenibacillus</taxon>
    </lineage>
</organism>
<keyword evidence="4" id="KW-0808">Transferase</keyword>
<evidence type="ECO:0000256" key="7">
    <source>
        <dbReference type="ARBA" id="ARBA00022840"/>
    </source>
</evidence>
<feature type="transmembrane region" description="Helical" evidence="10">
    <location>
        <begin position="68"/>
        <end position="86"/>
    </location>
</feature>
<keyword evidence="8" id="KW-0902">Two-component regulatory system</keyword>
<evidence type="ECO:0000313" key="12">
    <source>
        <dbReference type="EMBL" id="MDT3426182.1"/>
    </source>
</evidence>
<feature type="transmembrane region" description="Helical" evidence="10">
    <location>
        <begin position="12"/>
        <end position="30"/>
    </location>
</feature>
<dbReference type="CDD" id="cd16917">
    <property type="entry name" value="HATPase_UhpB-NarQ-NarX-like"/>
    <property type="match status" value="1"/>
</dbReference>
<keyword evidence="13" id="KW-1185">Reference proteome</keyword>
<evidence type="ECO:0000256" key="8">
    <source>
        <dbReference type="ARBA" id="ARBA00023012"/>
    </source>
</evidence>
<evidence type="ECO:0000256" key="1">
    <source>
        <dbReference type="ARBA" id="ARBA00000085"/>
    </source>
</evidence>
<gene>
    <name evidence="12" type="ORF">J2Z22_001702</name>
</gene>
<keyword evidence="9" id="KW-0175">Coiled coil</keyword>
<dbReference type="Proteomes" id="UP001248709">
    <property type="component" value="Unassembled WGS sequence"/>
</dbReference>
<keyword evidence="3" id="KW-0597">Phosphoprotein</keyword>
<dbReference type="Pfam" id="PF07730">
    <property type="entry name" value="HisKA_3"/>
    <property type="match status" value="1"/>
</dbReference>
<name>A0ABU3H841_9BACL</name>
<dbReference type="Gene3D" id="3.30.565.10">
    <property type="entry name" value="Histidine kinase-like ATPase, C-terminal domain"/>
    <property type="match status" value="1"/>
</dbReference>
<reference evidence="12 13" key="1">
    <citation type="submission" date="2023-07" db="EMBL/GenBank/DDBJ databases">
        <title>Genomic Encyclopedia of Type Strains, Phase IV (KMG-IV): sequencing the most valuable type-strain genomes for metagenomic binning, comparative biology and taxonomic classification.</title>
        <authorList>
            <person name="Goeker M."/>
        </authorList>
    </citation>
    <scope>NUCLEOTIDE SEQUENCE [LARGE SCALE GENOMIC DNA]</scope>
    <source>
        <strain evidence="12 13">T98</strain>
    </source>
</reference>
<dbReference type="EMBL" id="JAUSUY010000005">
    <property type="protein sequence ID" value="MDT3426182.1"/>
    <property type="molecule type" value="Genomic_DNA"/>
</dbReference>